<dbReference type="RefSeq" id="WP_069623152.1">
    <property type="nucleotide sequence ID" value="NZ_LPWD01000072.1"/>
</dbReference>
<evidence type="ECO:0000256" key="3">
    <source>
        <dbReference type="SAM" id="Coils"/>
    </source>
</evidence>
<evidence type="ECO:0000256" key="2">
    <source>
        <dbReference type="ARBA" id="ARBA00023054"/>
    </source>
</evidence>
<gene>
    <name evidence="4" type="ORF">AUC71_08505</name>
</gene>
<evidence type="ECO:0008006" key="6">
    <source>
        <dbReference type="Google" id="ProtNLM"/>
    </source>
</evidence>
<reference evidence="4 5" key="1">
    <citation type="journal article" date="2016" name="Environ. Microbiol.">
        <title>New Methyloceanibacter diversity from North Sea sediments includes methanotroph containing solely the soluble methane monooxygenase.</title>
        <authorList>
            <person name="Vekeman B."/>
            <person name="Kerckhof F.M."/>
            <person name="Cremers G."/>
            <person name="de Vos P."/>
            <person name="Vandamme P."/>
            <person name="Boon N."/>
            <person name="Op den Camp H.J."/>
            <person name="Heylen K."/>
        </authorList>
    </citation>
    <scope>NUCLEOTIDE SEQUENCE [LARGE SCALE GENOMIC DNA]</scope>
    <source>
        <strain evidence="4 5">R-67177</strain>
    </source>
</reference>
<organism evidence="4 5">
    <name type="scientific">Methyloceanibacter marginalis</name>
    <dbReference type="NCBI Taxonomy" id="1774971"/>
    <lineage>
        <taxon>Bacteria</taxon>
        <taxon>Pseudomonadati</taxon>
        <taxon>Pseudomonadota</taxon>
        <taxon>Alphaproteobacteria</taxon>
        <taxon>Hyphomicrobiales</taxon>
        <taxon>Hyphomicrobiaceae</taxon>
        <taxon>Methyloceanibacter</taxon>
    </lineage>
</organism>
<evidence type="ECO:0000256" key="1">
    <source>
        <dbReference type="ARBA" id="ARBA00004196"/>
    </source>
</evidence>
<dbReference type="AlphaFoldDB" id="A0A1E3WD43"/>
<dbReference type="EMBL" id="LPWD01000072">
    <property type="protein sequence ID" value="ODS03650.1"/>
    <property type="molecule type" value="Genomic_DNA"/>
</dbReference>
<evidence type="ECO:0000313" key="5">
    <source>
        <dbReference type="Proteomes" id="UP000095042"/>
    </source>
</evidence>
<feature type="coiled-coil region" evidence="3">
    <location>
        <begin position="46"/>
        <end position="73"/>
    </location>
</feature>
<keyword evidence="5" id="KW-1185">Reference proteome</keyword>
<dbReference type="InterPro" id="IPR050465">
    <property type="entry name" value="UPF0194_transport"/>
</dbReference>
<dbReference type="GO" id="GO:0030313">
    <property type="term" value="C:cell envelope"/>
    <property type="evidence" value="ECO:0007669"/>
    <property type="project" value="UniProtKB-SubCell"/>
</dbReference>
<sequence>MAESLRQKLTGTKIELDAARRGLFVGDSYNDIPRTAQRLDEVTQQVIDLDGEIDEKTLRIAQLQSELTKEEQRFTLRSEAKLTAPVPGRIWEVLTSDGEQVSQGQELIRVLDCGGVLVSAAVSEAVYNALKIGQPATFHLRGESEERQGRVAGLHGLAAAPANLAIKQTALAREPYHVSVEVPNLATGPDCHVGRTGKVTFNTATGPMTALAAAK</sequence>
<protein>
    <recommendedName>
        <fullName evidence="6">RND efflux pump membrane fusion protein barrel-sandwich domain-containing protein</fullName>
    </recommendedName>
</protein>
<dbReference type="PANTHER" id="PTHR32347:SF23">
    <property type="entry name" value="BLL5650 PROTEIN"/>
    <property type="match status" value="1"/>
</dbReference>
<dbReference type="Gene3D" id="2.40.50.100">
    <property type="match status" value="1"/>
</dbReference>
<comment type="caution">
    <text evidence="4">The sequence shown here is derived from an EMBL/GenBank/DDBJ whole genome shotgun (WGS) entry which is preliminary data.</text>
</comment>
<accession>A0A1E3WD43</accession>
<proteinExistence type="predicted"/>
<dbReference type="Proteomes" id="UP000095042">
    <property type="component" value="Unassembled WGS sequence"/>
</dbReference>
<evidence type="ECO:0000313" key="4">
    <source>
        <dbReference type="EMBL" id="ODS03650.1"/>
    </source>
</evidence>
<keyword evidence="2 3" id="KW-0175">Coiled coil</keyword>
<dbReference type="OrthoDB" id="7477732at2"/>
<dbReference type="PANTHER" id="PTHR32347">
    <property type="entry name" value="EFFLUX SYSTEM COMPONENT YKNX-RELATED"/>
    <property type="match status" value="1"/>
</dbReference>
<name>A0A1E3WD43_9HYPH</name>
<comment type="subcellular location">
    <subcellularLocation>
        <location evidence="1">Cell envelope</location>
    </subcellularLocation>
</comment>